<dbReference type="AlphaFoldDB" id="A0A1J0EU59"/>
<proteinExistence type="predicted"/>
<dbReference type="EMBL" id="CP017887">
    <property type="protein sequence ID" value="APC19447.1"/>
    <property type="molecule type" value="Genomic_DNA"/>
</dbReference>
<geneLocation type="plasmid" evidence="2">
    <name>unnamed1</name>
</geneLocation>
<keyword evidence="1" id="KW-1133">Transmembrane helix</keyword>
<feature type="transmembrane region" description="Helical" evidence="1">
    <location>
        <begin position="9"/>
        <end position="32"/>
    </location>
</feature>
<gene>
    <name evidence="2" type="ORF">BLL42_27315</name>
</gene>
<feature type="transmembrane region" description="Helical" evidence="1">
    <location>
        <begin position="167"/>
        <end position="184"/>
    </location>
</feature>
<evidence type="ECO:0000313" key="3">
    <source>
        <dbReference type="Proteomes" id="UP000182567"/>
    </source>
</evidence>
<protein>
    <recommendedName>
        <fullName evidence="4">DUF4400 domain-containing protein</fullName>
    </recommendedName>
</protein>
<sequence>MEEKWPKTFWAFVVCFFIEIILVVCLVPNTFIERSILKEQGWTRNMLGEQSEALVRQSTDQLYISFLGDSGIKETVSSFFIPSAAEMEKSKGWEHLGELWFPFIQARGEALAMVIYHIIYRIILLGMWIPSMVIMVIPSMVSGYMAWQIKRYNFAYSSPFLNKYSSMLLMFFSAALIVSFIAPLPIPPMIIPILTIIVIPFACVLLLGNLPKRL</sequence>
<accession>A0A1J0EU59</accession>
<reference evidence="3" key="1">
    <citation type="submission" date="2016-10" db="EMBL/GenBank/DDBJ databases">
        <title>Pseudomonas frederiksbergensis ERGS4:02 complete genome.</title>
        <authorList>
            <person name="Kumar R."/>
            <person name="Acharya V."/>
            <person name="Singh D."/>
        </authorList>
    </citation>
    <scope>NUCLEOTIDE SEQUENCE [LARGE SCALE GENOMIC DNA]</scope>
    <source>
        <strain evidence="3">ERGS4:02</strain>
        <plasmid evidence="3">Plasmid unnamed1</plasmid>
    </source>
</reference>
<keyword evidence="2" id="KW-0614">Plasmid</keyword>
<dbReference type="OrthoDB" id="9128627at2"/>
<evidence type="ECO:0008006" key="4">
    <source>
        <dbReference type="Google" id="ProtNLM"/>
    </source>
</evidence>
<keyword evidence="1" id="KW-0812">Transmembrane</keyword>
<feature type="transmembrane region" description="Helical" evidence="1">
    <location>
        <begin position="118"/>
        <end position="147"/>
    </location>
</feature>
<evidence type="ECO:0000256" key="1">
    <source>
        <dbReference type="SAM" id="Phobius"/>
    </source>
</evidence>
<keyword evidence="1" id="KW-0472">Membrane</keyword>
<dbReference type="Pfam" id="PF14348">
    <property type="entry name" value="DtrJ-like"/>
    <property type="match status" value="1"/>
</dbReference>
<evidence type="ECO:0000313" key="2">
    <source>
        <dbReference type="EMBL" id="APC19447.1"/>
    </source>
</evidence>
<name>A0A1J0EU59_9PSED</name>
<dbReference type="InterPro" id="IPR022266">
    <property type="entry name" value="DtrJ-like"/>
</dbReference>
<dbReference type="RefSeq" id="WP_071555950.1">
    <property type="nucleotide sequence ID" value="NZ_CP017887.1"/>
</dbReference>
<dbReference type="Proteomes" id="UP000182567">
    <property type="component" value="Plasmid unnamed1"/>
</dbReference>
<organism evidence="2 3">
    <name type="scientific">Pseudomonas frederiksbergensis</name>
    <dbReference type="NCBI Taxonomy" id="104087"/>
    <lineage>
        <taxon>Bacteria</taxon>
        <taxon>Pseudomonadati</taxon>
        <taxon>Pseudomonadota</taxon>
        <taxon>Gammaproteobacteria</taxon>
        <taxon>Pseudomonadales</taxon>
        <taxon>Pseudomonadaceae</taxon>
        <taxon>Pseudomonas</taxon>
    </lineage>
</organism>
<feature type="transmembrane region" description="Helical" evidence="1">
    <location>
        <begin position="190"/>
        <end position="210"/>
    </location>
</feature>
<dbReference type="GeneID" id="46912001"/>